<protein>
    <submittedName>
        <fullName evidence="1">Uncharacterized protein</fullName>
    </submittedName>
</protein>
<evidence type="ECO:0000313" key="2">
    <source>
        <dbReference type="Proteomes" id="UP001163603"/>
    </source>
</evidence>
<reference evidence="2" key="1">
    <citation type="journal article" date="2023" name="G3 (Bethesda)">
        <title>Genome assembly and association tests identify interacting loci associated with vigor, precocity, and sex in interspecific pistachio rootstocks.</title>
        <authorList>
            <person name="Palmer W."/>
            <person name="Jacygrad E."/>
            <person name="Sagayaradj S."/>
            <person name="Cavanaugh K."/>
            <person name="Han R."/>
            <person name="Bertier L."/>
            <person name="Beede B."/>
            <person name="Kafkas S."/>
            <person name="Golino D."/>
            <person name="Preece J."/>
            <person name="Michelmore R."/>
        </authorList>
    </citation>
    <scope>NUCLEOTIDE SEQUENCE [LARGE SCALE GENOMIC DNA]</scope>
</reference>
<accession>A0ACC0ZNK6</accession>
<evidence type="ECO:0000313" key="1">
    <source>
        <dbReference type="EMBL" id="KAJ0054609.1"/>
    </source>
</evidence>
<organism evidence="1 2">
    <name type="scientific">Pistacia integerrima</name>
    <dbReference type="NCBI Taxonomy" id="434235"/>
    <lineage>
        <taxon>Eukaryota</taxon>
        <taxon>Viridiplantae</taxon>
        <taxon>Streptophyta</taxon>
        <taxon>Embryophyta</taxon>
        <taxon>Tracheophyta</taxon>
        <taxon>Spermatophyta</taxon>
        <taxon>Magnoliopsida</taxon>
        <taxon>eudicotyledons</taxon>
        <taxon>Gunneridae</taxon>
        <taxon>Pentapetalae</taxon>
        <taxon>rosids</taxon>
        <taxon>malvids</taxon>
        <taxon>Sapindales</taxon>
        <taxon>Anacardiaceae</taxon>
        <taxon>Pistacia</taxon>
    </lineage>
</organism>
<gene>
    <name evidence="1" type="ORF">Pint_00209</name>
</gene>
<proteinExistence type="predicted"/>
<comment type="caution">
    <text evidence="1">The sequence shown here is derived from an EMBL/GenBank/DDBJ whole genome shotgun (WGS) entry which is preliminary data.</text>
</comment>
<keyword evidence="2" id="KW-1185">Reference proteome</keyword>
<name>A0ACC0ZNK6_9ROSI</name>
<sequence length="45" mass="5348">MICIGSFIPRKTRLQIVISSGEQLQKEIRGQRISLWLKIQERCYK</sequence>
<dbReference type="EMBL" id="CM047736">
    <property type="protein sequence ID" value="KAJ0054609.1"/>
    <property type="molecule type" value="Genomic_DNA"/>
</dbReference>
<dbReference type="Proteomes" id="UP001163603">
    <property type="component" value="Chromosome 1"/>
</dbReference>